<dbReference type="InterPro" id="IPR041118">
    <property type="entry name" value="Rx_N"/>
</dbReference>
<name>A0AAN7EM13_QUERU</name>
<dbReference type="PANTHER" id="PTHR23155:SF1052">
    <property type="entry name" value="DISEASE RESISTANCE PROTEIN RPM1"/>
    <property type="match status" value="1"/>
</dbReference>
<feature type="domain" description="Disease resistance R13L4/SHOC-2-like LRR" evidence="7">
    <location>
        <begin position="549"/>
        <end position="811"/>
    </location>
</feature>
<keyword evidence="1" id="KW-0677">Repeat</keyword>
<evidence type="ECO:0000313" key="8">
    <source>
        <dbReference type="EMBL" id="KAK4575639.1"/>
    </source>
</evidence>
<dbReference type="InterPro" id="IPR002182">
    <property type="entry name" value="NB-ARC"/>
</dbReference>
<evidence type="ECO:0000256" key="2">
    <source>
        <dbReference type="ARBA" id="ARBA00022741"/>
    </source>
</evidence>
<evidence type="ECO:0000259" key="6">
    <source>
        <dbReference type="Pfam" id="PF23559"/>
    </source>
</evidence>
<proteinExistence type="predicted"/>
<feature type="domain" description="NB-ARC" evidence="4">
    <location>
        <begin position="159"/>
        <end position="324"/>
    </location>
</feature>
<dbReference type="PRINTS" id="PR00364">
    <property type="entry name" value="DISEASERSIST"/>
</dbReference>
<keyword evidence="9" id="KW-1185">Reference proteome</keyword>
<dbReference type="Pfam" id="PF00931">
    <property type="entry name" value="NB-ARC"/>
    <property type="match status" value="1"/>
</dbReference>
<dbReference type="AlphaFoldDB" id="A0AAN7EM13"/>
<dbReference type="EMBL" id="JAXUIC010000008">
    <property type="protein sequence ID" value="KAK4575639.1"/>
    <property type="molecule type" value="Genomic_DNA"/>
</dbReference>
<dbReference type="Gene3D" id="1.10.8.430">
    <property type="entry name" value="Helical domain of apoptotic protease-activating factors"/>
    <property type="match status" value="1"/>
</dbReference>
<evidence type="ECO:0000256" key="1">
    <source>
        <dbReference type="ARBA" id="ARBA00022737"/>
    </source>
</evidence>
<dbReference type="InterPro" id="IPR038005">
    <property type="entry name" value="RX-like_CC"/>
</dbReference>
<dbReference type="Proteomes" id="UP001324115">
    <property type="component" value="Unassembled WGS sequence"/>
</dbReference>
<evidence type="ECO:0000259" key="7">
    <source>
        <dbReference type="Pfam" id="PF23598"/>
    </source>
</evidence>
<dbReference type="SUPFAM" id="SSF52058">
    <property type="entry name" value="L domain-like"/>
    <property type="match status" value="1"/>
</dbReference>
<dbReference type="InterPro" id="IPR058922">
    <property type="entry name" value="WHD_DRP"/>
</dbReference>
<dbReference type="SUPFAM" id="SSF52540">
    <property type="entry name" value="P-loop containing nucleoside triphosphate hydrolases"/>
    <property type="match status" value="1"/>
</dbReference>
<dbReference type="GO" id="GO:0098542">
    <property type="term" value="P:defense response to other organism"/>
    <property type="evidence" value="ECO:0007669"/>
    <property type="project" value="TreeGrafter"/>
</dbReference>
<dbReference type="Gene3D" id="3.80.10.10">
    <property type="entry name" value="Ribonuclease Inhibitor"/>
    <property type="match status" value="1"/>
</dbReference>
<keyword evidence="2" id="KW-0547">Nucleotide-binding</keyword>
<dbReference type="CDD" id="cd14798">
    <property type="entry name" value="RX-CC_like"/>
    <property type="match status" value="1"/>
</dbReference>
<dbReference type="Gene3D" id="1.20.5.4130">
    <property type="match status" value="1"/>
</dbReference>
<evidence type="ECO:0000259" key="5">
    <source>
        <dbReference type="Pfam" id="PF18052"/>
    </source>
</evidence>
<accession>A0AAN7EM13</accession>
<feature type="domain" description="Disease resistance N-terminal" evidence="5">
    <location>
        <begin position="5"/>
        <end position="96"/>
    </location>
</feature>
<dbReference type="FunFam" id="3.40.50.300:FF:001091">
    <property type="entry name" value="Probable disease resistance protein At1g61300"/>
    <property type="match status" value="1"/>
</dbReference>
<dbReference type="Pfam" id="PF23559">
    <property type="entry name" value="WHD_DRP"/>
    <property type="match status" value="1"/>
</dbReference>
<dbReference type="InterPro" id="IPR055414">
    <property type="entry name" value="LRR_R13L4/SHOC2-like"/>
</dbReference>
<keyword evidence="3" id="KW-0611">Plant defense</keyword>
<feature type="domain" description="Disease resistance protein winged helix" evidence="6">
    <location>
        <begin position="413"/>
        <end position="484"/>
    </location>
</feature>
<dbReference type="InterPro" id="IPR032675">
    <property type="entry name" value="LRR_dom_sf"/>
</dbReference>
<dbReference type="Gene3D" id="1.10.10.10">
    <property type="entry name" value="Winged helix-like DNA-binding domain superfamily/Winged helix DNA-binding domain"/>
    <property type="match status" value="1"/>
</dbReference>
<reference evidence="8 9" key="1">
    <citation type="journal article" date="2023" name="G3 (Bethesda)">
        <title>A haplotype-resolved chromosome-scale genome for Quercus rubra L. provides insights into the genetics of adaptive traits for red oak species.</title>
        <authorList>
            <person name="Kapoor B."/>
            <person name="Jenkins J."/>
            <person name="Schmutz J."/>
            <person name="Zhebentyayeva T."/>
            <person name="Kuelheim C."/>
            <person name="Coggeshall M."/>
            <person name="Heim C."/>
            <person name="Lasky J.R."/>
            <person name="Leites L."/>
            <person name="Islam-Faridi N."/>
            <person name="Romero-Severson J."/>
            <person name="DeLeo V.L."/>
            <person name="Lucas S.M."/>
            <person name="Lazic D."/>
            <person name="Gailing O."/>
            <person name="Carlson J."/>
            <person name="Staton M."/>
        </authorList>
    </citation>
    <scope>NUCLEOTIDE SEQUENCE [LARGE SCALE GENOMIC DNA]</scope>
    <source>
        <strain evidence="8">Pseudo-F2</strain>
    </source>
</reference>
<dbReference type="GO" id="GO:0043531">
    <property type="term" value="F:ADP binding"/>
    <property type="evidence" value="ECO:0007669"/>
    <property type="project" value="InterPro"/>
</dbReference>
<protein>
    <submittedName>
        <fullName evidence="8">Uncharacterized protein</fullName>
    </submittedName>
</protein>
<sequence>MAESAVSLVIQNLAPLLITEVKLLKGIHEEVTSIKHEMEMIQSFLKDADIRAEKDDTSNVAKTWVKQVREEAYHIEDVIDEYILHFAKQPHRQKHCFYFLQKVFHFTINLKARHVIASEIQGINRILKDIQKSGERYGFNAIDQGRSSIDANTEVVGIESHRDKLINWLLKGSSNRMVFLVVGIGGLGKTTLVRKVYDNDKVVPHFDCHAWITVDMIKQFYKARKEVAPKEFDTMKVTSLIEELKHYLREQRYVVIFDDVWDIGFWECLKCSFPENDKGSRIIITTRNEDVAPSGNESLDYYVYKMSSLPFEKSFELFCKKVFKCEGGQCPPDFVDISCGIVEKYGGSPLAIVAIGGIFSTKAKVVFEWHKVLDSLSSEFEINSRLRSITKILSFSYHDLPYNLKACFLYFGMFPEACSINCARLTRLWIAEGFVKEKKGLTLEDVAQDYLNQLIHRSLVQVNEEDFIGRIRRCRVHDIMHEVILSRLGELSFNLVSMTNYSNFERVAQCLSIQNNVNTHLQSITNSQTCSILLLGVDEVPNSFLSTCFANFKLMKIMDCEGAPIDYIPKEVGNLFHLRCLSLRDTKVKMLPKTIGKLHNLETLDLKRSFISELPAEVNGLRKLRYVVAYIENTDKNFDINFRQAVKVHSGIGCLQALQKLIKIEASSAALVEELGKLVLLRKLEIFKLKRENGIVLCTVLKEMSHLQSLDICASSEDEVLELQSMSSPPPFLRKLRFSGRQEKLPEWIPKLKSITRLSLIWSRLMDDPLKLLQAMPILVELWLYDGYIESRASKFMIDEGALPLLEQLDIGPCPQLKEVPSGIHHLKSLKQLRFDEMPTEFVLSLQPDEGPNFGKIKHIPSVTFWYRTRGEYYKSYKLGDSKLLEHLQS</sequence>
<dbReference type="PANTHER" id="PTHR23155">
    <property type="entry name" value="DISEASE RESISTANCE PROTEIN RP"/>
    <property type="match status" value="1"/>
</dbReference>
<dbReference type="InterPro" id="IPR027417">
    <property type="entry name" value="P-loop_NTPase"/>
</dbReference>
<dbReference type="Gene3D" id="3.40.50.300">
    <property type="entry name" value="P-loop containing nucleotide triphosphate hydrolases"/>
    <property type="match status" value="1"/>
</dbReference>
<gene>
    <name evidence="8" type="ORF">RGQ29_026558</name>
</gene>
<evidence type="ECO:0000259" key="4">
    <source>
        <dbReference type="Pfam" id="PF00931"/>
    </source>
</evidence>
<dbReference type="Pfam" id="PF23598">
    <property type="entry name" value="LRR_14"/>
    <property type="match status" value="1"/>
</dbReference>
<dbReference type="Pfam" id="PF18052">
    <property type="entry name" value="Rx_N"/>
    <property type="match status" value="1"/>
</dbReference>
<evidence type="ECO:0000313" key="9">
    <source>
        <dbReference type="Proteomes" id="UP001324115"/>
    </source>
</evidence>
<dbReference type="InterPro" id="IPR042197">
    <property type="entry name" value="Apaf_helical"/>
</dbReference>
<organism evidence="8 9">
    <name type="scientific">Quercus rubra</name>
    <name type="common">Northern red oak</name>
    <name type="synonym">Quercus borealis</name>
    <dbReference type="NCBI Taxonomy" id="3512"/>
    <lineage>
        <taxon>Eukaryota</taxon>
        <taxon>Viridiplantae</taxon>
        <taxon>Streptophyta</taxon>
        <taxon>Embryophyta</taxon>
        <taxon>Tracheophyta</taxon>
        <taxon>Spermatophyta</taxon>
        <taxon>Magnoliopsida</taxon>
        <taxon>eudicotyledons</taxon>
        <taxon>Gunneridae</taxon>
        <taxon>Pentapetalae</taxon>
        <taxon>rosids</taxon>
        <taxon>fabids</taxon>
        <taxon>Fagales</taxon>
        <taxon>Fagaceae</taxon>
        <taxon>Quercus</taxon>
    </lineage>
</organism>
<comment type="caution">
    <text evidence="8">The sequence shown here is derived from an EMBL/GenBank/DDBJ whole genome shotgun (WGS) entry which is preliminary data.</text>
</comment>
<dbReference type="InterPro" id="IPR044974">
    <property type="entry name" value="Disease_R_plants"/>
</dbReference>
<dbReference type="InterPro" id="IPR036388">
    <property type="entry name" value="WH-like_DNA-bd_sf"/>
</dbReference>
<evidence type="ECO:0000256" key="3">
    <source>
        <dbReference type="ARBA" id="ARBA00022821"/>
    </source>
</evidence>
<dbReference type="FunFam" id="1.10.10.10:FF:000322">
    <property type="entry name" value="Probable disease resistance protein At1g63360"/>
    <property type="match status" value="1"/>
</dbReference>